<dbReference type="PANTHER" id="PTHR43025:SF3">
    <property type="entry name" value="MONOGALACTOSYLDIACYLGLYCEROL SYNTHASE 1, CHLOROPLASTIC"/>
    <property type="match status" value="1"/>
</dbReference>
<evidence type="ECO:0000259" key="9">
    <source>
        <dbReference type="Pfam" id="PF06974"/>
    </source>
</evidence>
<evidence type="ECO:0000313" key="11">
    <source>
        <dbReference type="Proteomes" id="UP000638648"/>
    </source>
</evidence>
<dbReference type="GO" id="GO:0004144">
    <property type="term" value="F:diacylglycerol O-acyltransferase activity"/>
    <property type="evidence" value="ECO:0007669"/>
    <property type="project" value="InterPro"/>
</dbReference>
<evidence type="ECO:0000259" key="7">
    <source>
        <dbReference type="Pfam" id="PF04101"/>
    </source>
</evidence>
<dbReference type="GO" id="GO:0016758">
    <property type="term" value="F:hexosyltransferase activity"/>
    <property type="evidence" value="ECO:0007669"/>
    <property type="project" value="InterPro"/>
</dbReference>
<dbReference type="InterPro" id="IPR009695">
    <property type="entry name" value="Diacylglyc_glucosyltr_N"/>
</dbReference>
<protein>
    <submittedName>
        <fullName evidence="10">UDP-N-acetylglucosamine:LPS N-acetylglucosamine transferase</fullName>
    </submittedName>
</protein>
<dbReference type="GO" id="GO:0045017">
    <property type="term" value="P:glycerolipid biosynthetic process"/>
    <property type="evidence" value="ECO:0007669"/>
    <property type="project" value="InterPro"/>
</dbReference>
<dbReference type="Pfam" id="PF06974">
    <property type="entry name" value="WS_DGAT_C"/>
    <property type="match status" value="1"/>
</dbReference>
<evidence type="ECO:0000259" key="8">
    <source>
        <dbReference type="Pfam" id="PF06925"/>
    </source>
</evidence>
<dbReference type="Pfam" id="PF03007">
    <property type="entry name" value="WS_DGAT_cat"/>
    <property type="match status" value="1"/>
</dbReference>
<feature type="domain" description="Diacylglycerol glucosyltransferase N-terminal" evidence="8">
    <location>
        <begin position="32"/>
        <end position="178"/>
    </location>
</feature>
<comment type="caution">
    <text evidence="10">The sequence shown here is derived from an EMBL/GenBank/DDBJ whole genome shotgun (WGS) entry which is preliminary data.</text>
</comment>
<dbReference type="SUPFAM" id="SSF53756">
    <property type="entry name" value="UDP-Glycosyltransferase/glycogen phosphorylase"/>
    <property type="match status" value="1"/>
</dbReference>
<feature type="compositionally biased region" description="Low complexity" evidence="5">
    <location>
        <begin position="566"/>
        <end position="586"/>
    </location>
</feature>
<evidence type="ECO:0000256" key="2">
    <source>
        <dbReference type="ARBA" id="ARBA00006962"/>
    </source>
</evidence>
<evidence type="ECO:0000256" key="3">
    <source>
        <dbReference type="ARBA" id="ARBA00022676"/>
    </source>
</evidence>
<dbReference type="InterPro" id="IPR009721">
    <property type="entry name" value="O-acyltransferase_WSD1_C"/>
</dbReference>
<keyword evidence="4 10" id="KW-0808">Transferase</keyword>
<feature type="region of interest" description="Disordered" evidence="5">
    <location>
        <begin position="561"/>
        <end position="586"/>
    </location>
</feature>
<keyword evidence="11" id="KW-1185">Reference proteome</keyword>
<feature type="domain" description="Glycosyl transferase family 28 C-terminal" evidence="7">
    <location>
        <begin position="221"/>
        <end position="334"/>
    </location>
</feature>
<proteinExistence type="inferred from homology"/>
<dbReference type="AlphaFoldDB" id="A0A927RE22"/>
<gene>
    <name evidence="10" type="ORF">HEB94_009915</name>
</gene>
<dbReference type="InterPro" id="IPR050519">
    <property type="entry name" value="Glycosyltransf_28_UgtP"/>
</dbReference>
<name>A0A927RE22_9ACTN</name>
<accession>A0A927RE22</accession>
<dbReference type="GO" id="GO:0016020">
    <property type="term" value="C:membrane"/>
    <property type="evidence" value="ECO:0007669"/>
    <property type="project" value="UniProtKB-SubCell"/>
</dbReference>
<dbReference type="Pfam" id="PF06925">
    <property type="entry name" value="MGDG_synth"/>
    <property type="match status" value="1"/>
</dbReference>
<evidence type="ECO:0000256" key="1">
    <source>
        <dbReference type="ARBA" id="ARBA00004370"/>
    </source>
</evidence>
<evidence type="ECO:0000259" key="6">
    <source>
        <dbReference type="Pfam" id="PF03007"/>
    </source>
</evidence>
<dbReference type="Gene3D" id="3.40.50.2000">
    <property type="entry name" value="Glycogen Phosphorylase B"/>
    <property type="match status" value="1"/>
</dbReference>
<dbReference type="GO" id="GO:0009247">
    <property type="term" value="P:glycolipid biosynthetic process"/>
    <property type="evidence" value="ECO:0007669"/>
    <property type="project" value="InterPro"/>
</dbReference>
<comment type="subcellular location">
    <subcellularLocation>
        <location evidence="1">Membrane</location>
    </subcellularLocation>
</comment>
<dbReference type="Proteomes" id="UP000638648">
    <property type="component" value="Unassembled WGS sequence"/>
</dbReference>
<dbReference type="SUPFAM" id="SSF52777">
    <property type="entry name" value="CoA-dependent acyltransferases"/>
    <property type="match status" value="1"/>
</dbReference>
<feature type="domain" description="O-acyltransferase WSD1-like N-terminal" evidence="6">
    <location>
        <begin position="408"/>
        <end position="577"/>
    </location>
</feature>
<dbReference type="Pfam" id="PF04101">
    <property type="entry name" value="Glyco_tran_28_C"/>
    <property type="match status" value="1"/>
</dbReference>
<evidence type="ECO:0000313" key="10">
    <source>
        <dbReference type="EMBL" id="MBE1613067.1"/>
    </source>
</evidence>
<organism evidence="10 11">
    <name type="scientific">Actinopolymorpha pittospori</name>
    <dbReference type="NCBI Taxonomy" id="648752"/>
    <lineage>
        <taxon>Bacteria</taxon>
        <taxon>Bacillati</taxon>
        <taxon>Actinomycetota</taxon>
        <taxon>Actinomycetes</taxon>
        <taxon>Propionibacteriales</taxon>
        <taxon>Actinopolymorphaceae</taxon>
        <taxon>Actinopolymorpha</taxon>
    </lineage>
</organism>
<dbReference type="EMBL" id="JADBEM010000001">
    <property type="protein sequence ID" value="MBE1613067.1"/>
    <property type="molecule type" value="Genomic_DNA"/>
</dbReference>
<comment type="similarity">
    <text evidence="2">Belongs to the glycosyltransferase 28 family.</text>
</comment>
<reference evidence="10" key="1">
    <citation type="submission" date="2020-10" db="EMBL/GenBank/DDBJ databases">
        <title>Sequencing the genomes of 1000 actinobacteria strains.</title>
        <authorList>
            <person name="Klenk H.-P."/>
        </authorList>
    </citation>
    <scope>NUCLEOTIDE SEQUENCE</scope>
    <source>
        <strain evidence="10">DSM 45354</strain>
    </source>
</reference>
<dbReference type="RefSeq" id="WP_192755995.1">
    <property type="nucleotide sequence ID" value="NZ_BAABJL010000128.1"/>
</dbReference>
<evidence type="ECO:0000256" key="4">
    <source>
        <dbReference type="ARBA" id="ARBA00022679"/>
    </source>
</evidence>
<keyword evidence="3" id="KW-0328">Glycosyltransferase</keyword>
<dbReference type="InterPro" id="IPR007235">
    <property type="entry name" value="Glyco_trans_28_C"/>
</dbReference>
<dbReference type="InterPro" id="IPR023213">
    <property type="entry name" value="CAT-like_dom_sf"/>
</dbReference>
<dbReference type="PANTHER" id="PTHR43025">
    <property type="entry name" value="MONOGALACTOSYLDIACYLGLYCEROL SYNTHASE"/>
    <property type="match status" value="1"/>
</dbReference>
<evidence type="ECO:0000256" key="5">
    <source>
        <dbReference type="SAM" id="MobiDB-lite"/>
    </source>
</evidence>
<sequence length="830" mass="89774">MGGIAPEKDGMGAADPARRRLMIVSAKLGGGHDAAGRALEEAWRRHWPHSEVRWVDTLDAMGPGVGAAFRWIYVSSVERAPWLYEFFYQATWHYRWFMRSSKLFTSTWAGLRMAEEIDGFQPDAILSTYPLGSGGLAWLRRRRGLAVPIAAWVPDFSPHPFWVHTELDATFVMHEEAVPVARASEPSADIRASALPVRQEFRPGDQVAARQRFDLDPDAFVVLVAGGAFGFGIAEGLVRAILDAHERVQVVAVCGRNTAALARLEALGLYRTRLLPLGWVEDMATLNQAADVVVTNAGGATALEAIACGVPVLMAEPIAAHGVANARLMTKAGLSDLCMSKAQVTNRIRAFVTEEGTLRSLRSTARAHVVNHDLAADVASFAPPGEPALNRRRAPSAGQNLRRNAWPMRSADAYFAHVEDATAPQEVGAVLELDPVEEGTAGPVTLRQVREMVSARIRHLPPLHRQPVHRGNRMGWMWHDEIDVDAHVTEYPGGPLMSDTATTEAIEEVWSRAAPRDRPAWQVVLFRRGDGGRSLVGIKLHHAMGDGTSALGLLESLLDADPSDLEPATEGAGSAPASPPAESGNPAELLRGLWHLATRGRAPRHPLNQPLTTERRSVVFVPLPGKEFRRTAEQFDVSEHELAIGVVGQALEHLLAGTGLVTPGHPLRAMVPITRPHRIDQISGNWSGAVPLDLVMGEMSAKERLDRACAEIRRGLARSEPRAAGKVLRMAGLLPPAALARFARYSYTERFFNLVVSYAPGPRGARRLAGALVRAIYPILPLSANVPLAVGILTTDDTAAIGLVADRGLGLDPAAVVAATQGAFREFVEA</sequence>
<dbReference type="InterPro" id="IPR004255">
    <property type="entry name" value="O-acyltransferase_WSD1_N"/>
</dbReference>
<feature type="domain" description="O-acyltransferase WSD1 C-terminal" evidence="9">
    <location>
        <begin position="684"/>
        <end position="826"/>
    </location>
</feature>
<dbReference type="Gene3D" id="3.30.559.10">
    <property type="entry name" value="Chloramphenicol acetyltransferase-like domain"/>
    <property type="match status" value="1"/>
</dbReference>